<dbReference type="RefSeq" id="WP_343877709.1">
    <property type="nucleotide sequence ID" value="NZ_BAAAIJ010000007.1"/>
</dbReference>
<evidence type="ECO:0000256" key="9">
    <source>
        <dbReference type="ARBA" id="ARBA00040345"/>
    </source>
</evidence>
<evidence type="ECO:0000256" key="6">
    <source>
        <dbReference type="ARBA" id="ARBA00037281"/>
    </source>
</evidence>
<protein>
    <recommendedName>
        <fullName evidence="9">4,4'-diaponeurosporenoate glycosyltransferase</fullName>
    </recommendedName>
</protein>
<dbReference type="InterPro" id="IPR001173">
    <property type="entry name" value="Glyco_trans_2-like"/>
</dbReference>
<keyword evidence="4 11" id="KW-0808">Transferase</keyword>
<dbReference type="InterPro" id="IPR029044">
    <property type="entry name" value="Nucleotide-diphossugar_trans"/>
</dbReference>
<evidence type="ECO:0000256" key="4">
    <source>
        <dbReference type="ARBA" id="ARBA00022679"/>
    </source>
</evidence>
<gene>
    <name evidence="11" type="ORF">ACFSFX_02610</name>
</gene>
<proteinExistence type="inferred from homology"/>
<keyword evidence="5" id="KW-0472">Membrane</keyword>
<dbReference type="Gene3D" id="3.90.550.10">
    <property type="entry name" value="Spore Coat Polysaccharide Biosynthesis Protein SpsA, Chain A"/>
    <property type="match status" value="1"/>
</dbReference>
<dbReference type="Pfam" id="PF00535">
    <property type="entry name" value="Glycos_transf_2"/>
    <property type="match status" value="1"/>
</dbReference>
<comment type="caution">
    <text evidence="11">The sequence shown here is derived from an EMBL/GenBank/DDBJ whole genome shotgun (WGS) entry which is preliminary data.</text>
</comment>
<evidence type="ECO:0000256" key="1">
    <source>
        <dbReference type="ARBA" id="ARBA00004236"/>
    </source>
</evidence>
<comment type="subcellular location">
    <subcellularLocation>
        <location evidence="1">Cell membrane</location>
    </subcellularLocation>
</comment>
<name>A0ABW4Q5T5_9MICC</name>
<evidence type="ECO:0000256" key="8">
    <source>
        <dbReference type="ARBA" id="ARBA00038120"/>
    </source>
</evidence>
<dbReference type="Proteomes" id="UP001597307">
    <property type="component" value="Unassembled WGS sequence"/>
</dbReference>
<evidence type="ECO:0000256" key="2">
    <source>
        <dbReference type="ARBA" id="ARBA00022475"/>
    </source>
</evidence>
<evidence type="ECO:0000256" key="5">
    <source>
        <dbReference type="ARBA" id="ARBA00023136"/>
    </source>
</evidence>
<evidence type="ECO:0000259" key="10">
    <source>
        <dbReference type="Pfam" id="PF00535"/>
    </source>
</evidence>
<evidence type="ECO:0000256" key="3">
    <source>
        <dbReference type="ARBA" id="ARBA00022676"/>
    </source>
</evidence>
<comment type="function">
    <text evidence="6">Catalyzes the glycosylation of 4,4'-diaponeurosporenoate, i.e. the esterification of glucose at the C1'' position with the carboxyl group of 4,4'-diaponeurosporenic acid, to form glycosyl-4,4'-diaponeurosporenoate. This is a step in the biosynthesis of staphyloxanthin, an orange pigment present in most staphylococci strains.</text>
</comment>
<evidence type="ECO:0000256" key="7">
    <source>
        <dbReference type="ARBA" id="ARBA00037904"/>
    </source>
</evidence>
<comment type="similarity">
    <text evidence="8">Belongs to the glycosyltransferase 2 family. CrtQ subfamily.</text>
</comment>
<dbReference type="PANTHER" id="PTHR43646:SF2">
    <property type="entry name" value="GLYCOSYLTRANSFERASE 2-LIKE DOMAIN-CONTAINING PROTEIN"/>
    <property type="match status" value="1"/>
</dbReference>
<evidence type="ECO:0000313" key="12">
    <source>
        <dbReference type="Proteomes" id="UP001597307"/>
    </source>
</evidence>
<accession>A0ABW4Q5T5</accession>
<organism evidence="11 12">
    <name type="scientific">Arthrobacter flavus</name>
    <dbReference type="NCBI Taxonomy" id="95172"/>
    <lineage>
        <taxon>Bacteria</taxon>
        <taxon>Bacillati</taxon>
        <taxon>Actinomycetota</taxon>
        <taxon>Actinomycetes</taxon>
        <taxon>Micrococcales</taxon>
        <taxon>Micrococcaceae</taxon>
        <taxon>Arthrobacter</taxon>
    </lineage>
</organism>
<comment type="pathway">
    <text evidence="7">Carotenoid biosynthesis; staphyloxanthin biosynthesis; staphyloxanthin from farnesyl diphosphate: step 4/5.</text>
</comment>
<reference evidence="12" key="1">
    <citation type="journal article" date="2019" name="Int. J. Syst. Evol. Microbiol.">
        <title>The Global Catalogue of Microorganisms (GCM) 10K type strain sequencing project: providing services to taxonomists for standard genome sequencing and annotation.</title>
        <authorList>
            <consortium name="The Broad Institute Genomics Platform"/>
            <consortium name="The Broad Institute Genome Sequencing Center for Infectious Disease"/>
            <person name="Wu L."/>
            <person name="Ma J."/>
        </authorList>
    </citation>
    <scope>NUCLEOTIDE SEQUENCE [LARGE SCALE GENOMIC DNA]</scope>
    <source>
        <strain evidence="12">JCM 11496</strain>
    </source>
</reference>
<dbReference type="GO" id="GO:0016757">
    <property type="term" value="F:glycosyltransferase activity"/>
    <property type="evidence" value="ECO:0007669"/>
    <property type="project" value="UniProtKB-KW"/>
</dbReference>
<keyword evidence="2" id="KW-1003">Cell membrane</keyword>
<dbReference type="SUPFAM" id="SSF53448">
    <property type="entry name" value="Nucleotide-diphospho-sugar transferases"/>
    <property type="match status" value="1"/>
</dbReference>
<evidence type="ECO:0000313" key="11">
    <source>
        <dbReference type="EMBL" id="MFD1845486.1"/>
    </source>
</evidence>
<feature type="domain" description="Glycosyltransferase 2-like" evidence="10">
    <location>
        <begin position="16"/>
        <end position="142"/>
    </location>
</feature>
<sequence length="238" mass="24976">MNESSVPVPVPVAVAVVVPARNEEESLPRCLTALDEAGRALADAYPSVVLSVTVVLDGCTDASAHVVAKYPLAQPLAVDFASVGLARRAGITHALGQLRQPASQIWVANTDADTEVPDHWLVEQCRMAATGVELVLGTVVPNPVGLDAALEHAWHAAHPLDDGHAYVHGANLGFRADSYQAAGGFAALDIHEDADLIERLKSQGVKWAAVDSIRATTSARTTGRTPGGFAGYLRDLPL</sequence>
<dbReference type="EMBL" id="JBHUGA010000006">
    <property type="protein sequence ID" value="MFD1845486.1"/>
    <property type="molecule type" value="Genomic_DNA"/>
</dbReference>
<dbReference type="PANTHER" id="PTHR43646">
    <property type="entry name" value="GLYCOSYLTRANSFERASE"/>
    <property type="match status" value="1"/>
</dbReference>
<keyword evidence="12" id="KW-1185">Reference proteome</keyword>
<keyword evidence="3 11" id="KW-0328">Glycosyltransferase</keyword>